<dbReference type="EMBL" id="WHUF01000004">
    <property type="protein sequence ID" value="MQA21160.1"/>
    <property type="molecule type" value="Genomic_DNA"/>
</dbReference>
<evidence type="ECO:0000256" key="1">
    <source>
        <dbReference type="SAM" id="SignalP"/>
    </source>
</evidence>
<evidence type="ECO:0000313" key="2">
    <source>
        <dbReference type="EMBL" id="MQA21160.1"/>
    </source>
</evidence>
<keyword evidence="3" id="KW-1185">Reference proteome</keyword>
<accession>A0A843SGA5</accession>
<comment type="caution">
    <text evidence="2">The sequence shown here is derived from an EMBL/GenBank/DDBJ whole genome shotgun (WGS) entry which is preliminary data.</text>
</comment>
<organism evidence="2 3">
    <name type="scientific">Rugamonas rivuli</name>
    <dbReference type="NCBI Taxonomy" id="2743358"/>
    <lineage>
        <taxon>Bacteria</taxon>
        <taxon>Pseudomonadati</taxon>
        <taxon>Pseudomonadota</taxon>
        <taxon>Betaproteobacteria</taxon>
        <taxon>Burkholderiales</taxon>
        <taxon>Oxalobacteraceae</taxon>
        <taxon>Telluria group</taxon>
        <taxon>Rugamonas</taxon>
    </lineage>
</organism>
<dbReference type="AlphaFoldDB" id="A0A843SGA5"/>
<protein>
    <submittedName>
        <fullName evidence="2">Uncharacterized protein</fullName>
    </submittedName>
</protein>
<keyword evidence="1" id="KW-0732">Signal</keyword>
<dbReference type="RefSeq" id="WP_152806438.1">
    <property type="nucleotide sequence ID" value="NZ_WHUF01000004.1"/>
</dbReference>
<dbReference type="Proteomes" id="UP000444318">
    <property type="component" value="Unassembled WGS sequence"/>
</dbReference>
<feature type="signal peptide" evidence="1">
    <location>
        <begin position="1"/>
        <end position="19"/>
    </location>
</feature>
<evidence type="ECO:0000313" key="3">
    <source>
        <dbReference type="Proteomes" id="UP000444318"/>
    </source>
</evidence>
<name>A0A843SGA5_9BURK</name>
<reference evidence="2 3" key="1">
    <citation type="submission" date="2019-10" db="EMBL/GenBank/DDBJ databases">
        <title>Two novel species isolated from a subtropical stream in China.</title>
        <authorList>
            <person name="Lu H."/>
        </authorList>
    </citation>
    <scope>NUCLEOTIDE SEQUENCE [LARGE SCALE GENOMIC DNA]</scope>
    <source>
        <strain evidence="2 3">FT103W</strain>
    </source>
</reference>
<sequence length="188" mass="20691">MIVRLTTLGLLLFAATANATQLTLVRSCQLDDGSQVALLAEPTVEGNRFHLKIDGAVGTAFDDMPDTDVIGNVALAKCVDRSLVFAISYGPPYLKGAVVRKNPVSHRLERIDFSEKALPRWLYVNSREMQLVIPNIGHEVASRYLVYRYSAADGQSLEPAARDTLPSGRGFEKLEISRQMPYGPGRDK</sequence>
<feature type="chain" id="PRO_5032924299" evidence="1">
    <location>
        <begin position="20"/>
        <end position="188"/>
    </location>
</feature>
<proteinExistence type="predicted"/>
<gene>
    <name evidence="2" type="ORF">GEV01_16695</name>
</gene>